<gene>
    <name evidence="1" type="ORF">EU556_25860</name>
</gene>
<keyword evidence="2" id="KW-1185">Reference proteome</keyword>
<proteinExistence type="predicted"/>
<evidence type="ECO:0000313" key="1">
    <source>
        <dbReference type="EMBL" id="TGE03345.1"/>
    </source>
</evidence>
<dbReference type="OrthoDB" id="9888007at2"/>
<evidence type="ECO:0000313" key="2">
    <source>
        <dbReference type="Proteomes" id="UP000298337"/>
    </source>
</evidence>
<dbReference type="AlphaFoldDB" id="A0A4Z0NZE1"/>
<dbReference type="EMBL" id="SRLA01000009">
    <property type="protein sequence ID" value="TGE03345.1"/>
    <property type="molecule type" value="Genomic_DNA"/>
</dbReference>
<organism evidence="1 2">
    <name type="scientific">Hymenobacter fodinae</name>
    <dbReference type="NCBI Taxonomy" id="2510796"/>
    <lineage>
        <taxon>Bacteria</taxon>
        <taxon>Pseudomonadati</taxon>
        <taxon>Bacteroidota</taxon>
        <taxon>Cytophagia</taxon>
        <taxon>Cytophagales</taxon>
        <taxon>Hymenobacteraceae</taxon>
        <taxon>Hymenobacter</taxon>
    </lineage>
</organism>
<protein>
    <submittedName>
        <fullName evidence="1">Uncharacterized protein</fullName>
    </submittedName>
</protein>
<dbReference type="RefSeq" id="WP_135437109.1">
    <property type="nucleotide sequence ID" value="NZ_SRLA01000009.1"/>
</dbReference>
<dbReference type="Proteomes" id="UP000298337">
    <property type="component" value="Unassembled WGS sequence"/>
</dbReference>
<accession>A0A4Z0NZE1</accession>
<reference evidence="1 2" key="1">
    <citation type="submission" date="2019-04" db="EMBL/GenBank/DDBJ databases">
        <authorList>
            <person name="Feng G."/>
            <person name="Zhang J."/>
            <person name="Zhu H."/>
        </authorList>
    </citation>
    <scope>NUCLEOTIDE SEQUENCE [LARGE SCALE GENOMIC DNA]</scope>
    <source>
        <strain evidence="1 2">92R-1</strain>
    </source>
</reference>
<sequence length="91" mass="9994">MSNQTPSLTIPSATTDELLHALSATIISQHATITLMSGFVMQLYSTVNQMPMEEVGPLFDGLFPSHVASANQGFVSSIHERQQQLRDLLHQ</sequence>
<name>A0A4Z0NZE1_9BACT</name>
<comment type="caution">
    <text evidence="1">The sequence shown here is derived from an EMBL/GenBank/DDBJ whole genome shotgun (WGS) entry which is preliminary data.</text>
</comment>